<evidence type="ECO:0000313" key="2">
    <source>
        <dbReference type="EMBL" id="KAL3538060.1"/>
    </source>
</evidence>
<reference evidence="2 3" key="1">
    <citation type="submission" date="2024-11" db="EMBL/GenBank/DDBJ databases">
        <title>A near-complete genome assembly of Cinchona calisaya.</title>
        <authorList>
            <person name="Lian D.C."/>
            <person name="Zhao X.W."/>
            <person name="Wei L."/>
        </authorList>
    </citation>
    <scope>NUCLEOTIDE SEQUENCE [LARGE SCALE GENOMIC DNA]</scope>
    <source>
        <tissue evidence="2">Nenye</tissue>
    </source>
</reference>
<protein>
    <submittedName>
        <fullName evidence="2">Uncharacterized protein</fullName>
    </submittedName>
</protein>
<dbReference type="Proteomes" id="UP001630127">
    <property type="component" value="Unassembled WGS sequence"/>
</dbReference>
<gene>
    <name evidence="2" type="ORF">ACH5RR_001426</name>
</gene>
<accession>A0ABD3B3H3</accession>
<evidence type="ECO:0000256" key="1">
    <source>
        <dbReference type="SAM" id="MobiDB-lite"/>
    </source>
</evidence>
<name>A0ABD3B3H3_9GENT</name>
<comment type="caution">
    <text evidence="2">The sequence shown here is derived from an EMBL/GenBank/DDBJ whole genome shotgun (WGS) entry which is preliminary data.</text>
</comment>
<organism evidence="2 3">
    <name type="scientific">Cinchona calisaya</name>
    <dbReference type="NCBI Taxonomy" id="153742"/>
    <lineage>
        <taxon>Eukaryota</taxon>
        <taxon>Viridiplantae</taxon>
        <taxon>Streptophyta</taxon>
        <taxon>Embryophyta</taxon>
        <taxon>Tracheophyta</taxon>
        <taxon>Spermatophyta</taxon>
        <taxon>Magnoliopsida</taxon>
        <taxon>eudicotyledons</taxon>
        <taxon>Gunneridae</taxon>
        <taxon>Pentapetalae</taxon>
        <taxon>asterids</taxon>
        <taxon>lamiids</taxon>
        <taxon>Gentianales</taxon>
        <taxon>Rubiaceae</taxon>
        <taxon>Cinchonoideae</taxon>
        <taxon>Cinchoneae</taxon>
        <taxon>Cinchona</taxon>
    </lineage>
</organism>
<keyword evidence="3" id="KW-1185">Reference proteome</keyword>
<evidence type="ECO:0000313" key="3">
    <source>
        <dbReference type="Proteomes" id="UP001630127"/>
    </source>
</evidence>
<dbReference type="AlphaFoldDB" id="A0ABD3B3H3"/>
<feature type="compositionally biased region" description="Basic and acidic residues" evidence="1">
    <location>
        <begin position="49"/>
        <end position="62"/>
    </location>
</feature>
<dbReference type="EMBL" id="JBJUIK010000001">
    <property type="protein sequence ID" value="KAL3538060.1"/>
    <property type="molecule type" value="Genomic_DNA"/>
</dbReference>
<proteinExistence type="predicted"/>
<feature type="region of interest" description="Disordered" evidence="1">
    <location>
        <begin position="49"/>
        <end position="71"/>
    </location>
</feature>
<sequence length="145" mass="16491">MGTLSSDRIPNPKEQCNAISLRSRKAVVVQNDKKKVEKEVEKRKFEKSGDKFEAEGKDEKMTKRNAMMESKGQQIEETVKLDLAAKVPFSQRLVDRRKEEKDKQFHKFLDMLKKLNLNILLVDVLIKIGCCSVHKGSFGLKAGVG</sequence>